<dbReference type="EMBL" id="JBFXLQ010000005">
    <property type="protein sequence ID" value="KAL2870545.1"/>
    <property type="molecule type" value="Genomic_DNA"/>
</dbReference>
<gene>
    <name evidence="1" type="ORF">BJX67DRAFT_370071</name>
</gene>
<dbReference type="Proteomes" id="UP001610432">
    <property type="component" value="Unassembled WGS sequence"/>
</dbReference>
<name>A0ABR4M157_9EURO</name>
<dbReference type="GeneID" id="98145943"/>
<sequence>MSLETLVKTVSRIARGHDRERLADWAEQHHIHARQDLRDALDPIFDKLYYSPSLEVSRDFAQRLRIRWSQLPLVEGSANHMKGRRLFFEPIPLTLLGRMPLKREDGGTGKRVRAMDGLWARQESGMCGEYSQAGVVADTLIHEFGLYERVVSMDASHTLQELSGWVQCWPGREIQDQKYMRPTKYTSEADRCLTPWNARFADTWHRDDARPHRTVILEHSVLGSEGLQRSEVLVIIGLMRERLAGYTLLENKVIPVQIISCMNGFKARILQAHFWYGELIIYKSWLYDFSTPEERGVNVPLFLRYLASRPVGDTAG</sequence>
<keyword evidence="2" id="KW-1185">Reference proteome</keyword>
<dbReference type="RefSeq" id="XP_070889524.1">
    <property type="nucleotide sequence ID" value="XM_071030871.1"/>
</dbReference>
<reference evidence="1 2" key="1">
    <citation type="submission" date="2024-07" db="EMBL/GenBank/DDBJ databases">
        <title>Section-level genome sequencing and comparative genomics of Aspergillus sections Usti and Cavernicolus.</title>
        <authorList>
            <consortium name="Lawrence Berkeley National Laboratory"/>
            <person name="Nybo J.L."/>
            <person name="Vesth T.C."/>
            <person name="Theobald S."/>
            <person name="Frisvad J.C."/>
            <person name="Larsen T.O."/>
            <person name="Kjaerboelling I."/>
            <person name="Rothschild-Mancinelli K."/>
            <person name="Lyhne E.K."/>
            <person name="Kogle M.E."/>
            <person name="Barry K."/>
            <person name="Clum A."/>
            <person name="Na H."/>
            <person name="Ledsgaard L."/>
            <person name="Lin J."/>
            <person name="Lipzen A."/>
            <person name="Kuo A."/>
            <person name="Riley R."/>
            <person name="Mondo S."/>
            <person name="Labutti K."/>
            <person name="Haridas S."/>
            <person name="Pangalinan J."/>
            <person name="Salamov A.A."/>
            <person name="Simmons B.A."/>
            <person name="Magnuson J.K."/>
            <person name="Chen J."/>
            <person name="Drula E."/>
            <person name="Henrissat B."/>
            <person name="Wiebenga A."/>
            <person name="Lubbers R.J."/>
            <person name="Gomes A.C."/>
            <person name="Macurrencykelacurrency M.R."/>
            <person name="Stajich J."/>
            <person name="Grigoriev I.V."/>
            <person name="Mortensen U.H."/>
            <person name="De Vries R.P."/>
            <person name="Baker S.E."/>
            <person name="Andersen M.R."/>
        </authorList>
    </citation>
    <scope>NUCLEOTIDE SEQUENCE [LARGE SCALE GENOMIC DNA]</scope>
    <source>
        <strain evidence="1 2">CBS 449.75</strain>
    </source>
</reference>
<accession>A0ABR4M157</accession>
<organism evidence="1 2">
    <name type="scientific">Aspergillus lucknowensis</name>
    <dbReference type="NCBI Taxonomy" id="176173"/>
    <lineage>
        <taxon>Eukaryota</taxon>
        <taxon>Fungi</taxon>
        <taxon>Dikarya</taxon>
        <taxon>Ascomycota</taxon>
        <taxon>Pezizomycotina</taxon>
        <taxon>Eurotiomycetes</taxon>
        <taxon>Eurotiomycetidae</taxon>
        <taxon>Eurotiales</taxon>
        <taxon>Aspergillaceae</taxon>
        <taxon>Aspergillus</taxon>
        <taxon>Aspergillus subgen. Nidulantes</taxon>
    </lineage>
</organism>
<comment type="caution">
    <text evidence="1">The sequence shown here is derived from an EMBL/GenBank/DDBJ whole genome shotgun (WGS) entry which is preliminary data.</text>
</comment>
<evidence type="ECO:0000313" key="1">
    <source>
        <dbReference type="EMBL" id="KAL2870545.1"/>
    </source>
</evidence>
<evidence type="ECO:0000313" key="2">
    <source>
        <dbReference type="Proteomes" id="UP001610432"/>
    </source>
</evidence>
<proteinExistence type="predicted"/>
<protein>
    <submittedName>
        <fullName evidence="1">Uncharacterized protein</fullName>
    </submittedName>
</protein>